<sequence>MGFDFFVYTYLVKRNNNLSKSYYQTVSTVFAVVGVLHLIRIIFQLDVYIQGYEVPMSISVGAVAVTFYLTFRGYSLARKR</sequence>
<comment type="caution">
    <text evidence="2">The sequence shown here is derived from an EMBL/GenBank/DDBJ whole genome shotgun (WGS) entry which is preliminary data.</text>
</comment>
<evidence type="ECO:0000313" key="2">
    <source>
        <dbReference type="EMBL" id="PIT92331.1"/>
    </source>
</evidence>
<evidence type="ECO:0000256" key="1">
    <source>
        <dbReference type="SAM" id="Phobius"/>
    </source>
</evidence>
<dbReference type="Proteomes" id="UP000228635">
    <property type="component" value="Unassembled WGS sequence"/>
</dbReference>
<organism evidence="2 3">
    <name type="scientific">Candidatus Harrisonbacteria bacterium CG10_big_fil_rev_8_21_14_0_10_42_17</name>
    <dbReference type="NCBI Taxonomy" id="1974584"/>
    <lineage>
        <taxon>Bacteria</taxon>
        <taxon>Candidatus Harrisoniibacteriota</taxon>
    </lineage>
</organism>
<name>A0A2M6WHR8_9BACT</name>
<feature type="transmembrane region" description="Helical" evidence="1">
    <location>
        <begin position="49"/>
        <end position="71"/>
    </location>
</feature>
<dbReference type="EMBL" id="PFBA01000026">
    <property type="protein sequence ID" value="PIT92331.1"/>
    <property type="molecule type" value="Genomic_DNA"/>
</dbReference>
<keyword evidence="1" id="KW-0812">Transmembrane</keyword>
<dbReference type="AlphaFoldDB" id="A0A2M6WHR8"/>
<proteinExistence type="predicted"/>
<evidence type="ECO:0000313" key="3">
    <source>
        <dbReference type="Proteomes" id="UP000228635"/>
    </source>
</evidence>
<keyword evidence="1" id="KW-1133">Transmembrane helix</keyword>
<reference evidence="3" key="1">
    <citation type="submission" date="2017-09" db="EMBL/GenBank/DDBJ databases">
        <title>Depth-based differentiation of microbial function through sediment-hosted aquifers and enrichment of novel symbionts in the deep terrestrial subsurface.</title>
        <authorList>
            <person name="Probst A.J."/>
            <person name="Ladd B."/>
            <person name="Jarett J.K."/>
            <person name="Geller-Mcgrath D.E."/>
            <person name="Sieber C.M.K."/>
            <person name="Emerson J.B."/>
            <person name="Anantharaman K."/>
            <person name="Thomas B.C."/>
            <person name="Malmstrom R."/>
            <person name="Stieglmeier M."/>
            <person name="Klingl A."/>
            <person name="Woyke T."/>
            <person name="Ryan C.M."/>
            <person name="Banfield J.F."/>
        </authorList>
    </citation>
    <scope>NUCLEOTIDE SEQUENCE [LARGE SCALE GENOMIC DNA]</scope>
</reference>
<keyword evidence="1" id="KW-0472">Membrane</keyword>
<protein>
    <submittedName>
        <fullName evidence="2">Uncharacterized protein</fullName>
    </submittedName>
</protein>
<feature type="transmembrane region" description="Helical" evidence="1">
    <location>
        <begin position="21"/>
        <end position="43"/>
    </location>
</feature>
<gene>
    <name evidence="2" type="ORF">COU08_02885</name>
</gene>
<accession>A0A2M6WHR8</accession>